<feature type="chain" id="PRO_5024870432" evidence="1">
    <location>
        <begin position="19"/>
        <end position="1089"/>
    </location>
</feature>
<feature type="domain" description="PKD-like" evidence="2">
    <location>
        <begin position="660"/>
        <end position="720"/>
    </location>
</feature>
<dbReference type="EMBL" id="VTWT01000002">
    <property type="protein sequence ID" value="KAA9340765.1"/>
    <property type="molecule type" value="Genomic_DNA"/>
</dbReference>
<dbReference type="RefSeq" id="WP_150902692.1">
    <property type="nucleotide sequence ID" value="NZ_VTWT01000002.1"/>
</dbReference>
<dbReference type="NCBIfam" id="TIGR04131">
    <property type="entry name" value="Bac_Flav_CTERM"/>
    <property type="match status" value="1"/>
</dbReference>
<dbReference type="Pfam" id="PF19408">
    <property type="entry name" value="PKD_6"/>
    <property type="match status" value="2"/>
</dbReference>
<keyword evidence="4" id="KW-1185">Reference proteome</keyword>
<name>A0A5N1J3U5_9BACT</name>
<evidence type="ECO:0000313" key="3">
    <source>
        <dbReference type="EMBL" id="KAA9340765.1"/>
    </source>
</evidence>
<comment type="caution">
    <text evidence="3">The sequence shown here is derived from an EMBL/GenBank/DDBJ whole genome shotgun (WGS) entry which is preliminary data.</text>
</comment>
<dbReference type="Pfam" id="PF13585">
    <property type="entry name" value="CHU_C"/>
    <property type="match status" value="1"/>
</dbReference>
<keyword evidence="1" id="KW-0732">Signal</keyword>
<dbReference type="AlphaFoldDB" id="A0A5N1J3U5"/>
<sequence length="1089" mass="117318">MRAIYTFFFCLLSIVAVAQQKQGANWFFGVGNVLNFAGQQPKLDQSFNNSIYGASTISDDKGDLLFFTQERIPYTRSYAMYGTPPVKRYHHMPCYQNNTFPGVMIYMYMLDMIVQSPADPHIYYVFFLDGHWNTDSANFYQAQIDMRRNNGFGDAVPNSVKLVRRSVAVKMAALLHSNNRDTWILTQDKAGTNFYAYLLTPSGLSAPVITPTGRPLRGKGRLKSAPNSEMFATNGAAGMDVFDFNRSTGVPSFRQTLTIPALRPADYAYSTAFSPDCSKLYVGTGIDSFVLYSNLNRYKGYLYQFNLAAGNAAAVQNSRTHIATFDTTSYVSDIQLAIDGKLYIINGLYTGGVGGSKYLSRINCPDQPGTACRFRHNEVDLQGRYSGANLPSLNQTIFRNAGILQAQAVTDTICLGDSVQLSAYGAGAERFRWQAANGLASPSDTLSNPFVKPTATTTYLVVGSSVCRRDTAYVRVVVLPKPPAVSVNGPASVCPQVQGVWYRAANAQRQRLAWGVKGGTILTNAGDSISVNWGNANAAAGVWVVPKNYLGCHGDTVYLPVRVNVVLATQTPVGPDTLCQASASGIRYAIAPATGSFYTWGIQGGVITAGQGTAAVRVNWTQMGSGKLWVQEESRTSTSHCFGVSDTLQVKVLLSPGMLSISGPQQVCAFSSGHTYSLTGTQAGSSVNWSVTGGQVSSGQGTSTITVNWQAGGSGRVEAREVTPQGCSGPVAAYAVQVEALPVPAVTAATDLAICPSGLARPHAYAVQAVGGAAYKWLVKGGSILSGQHSNAVQVQWQAVGPETKIGIVQTSALGCASDTLWLPLRQDVTFPELKAVSVAEENESRLRLSYSAGSSANYPQASFQVQQQVRGGFKASGSVAVNAATGTVPGLGQEGGALVRLAGENLCGDSLFSLPHRSLFLRGEKSGEHVSLRWNGYEGWGEGVKGYEAWRQADGKANELVRMLGPQQRSFEGLVAAAGFRQCFKVRAVAADGRESWSNSVCVSFENLPEFCNIITPNGDGRNDAFVIGKLNLYPEHELAIFNRWGKQVYASRSYQNNWKAEGQTSGIYYYYFKAGGRSWKGWVEVVR</sequence>
<evidence type="ECO:0000256" key="1">
    <source>
        <dbReference type="SAM" id="SignalP"/>
    </source>
</evidence>
<feature type="domain" description="PKD-like" evidence="2">
    <location>
        <begin position="573"/>
        <end position="639"/>
    </location>
</feature>
<accession>A0A5N1J3U5</accession>
<evidence type="ECO:0000313" key="4">
    <source>
        <dbReference type="Proteomes" id="UP000326570"/>
    </source>
</evidence>
<dbReference type="InterPro" id="IPR026341">
    <property type="entry name" value="T9SS_type_B"/>
</dbReference>
<reference evidence="3 4" key="1">
    <citation type="submission" date="2019-09" db="EMBL/GenBank/DDBJ databases">
        <title>Genome sequence of Adhaeribacter sp. M2.</title>
        <authorList>
            <person name="Srinivasan S."/>
        </authorList>
    </citation>
    <scope>NUCLEOTIDE SEQUENCE [LARGE SCALE GENOMIC DNA]</scope>
    <source>
        <strain evidence="3 4">M2</strain>
    </source>
</reference>
<proteinExistence type="predicted"/>
<organism evidence="3 4">
    <name type="scientific">Adhaeribacter soli</name>
    <dbReference type="NCBI Taxonomy" id="2607655"/>
    <lineage>
        <taxon>Bacteria</taxon>
        <taxon>Pseudomonadati</taxon>
        <taxon>Bacteroidota</taxon>
        <taxon>Cytophagia</taxon>
        <taxon>Cytophagales</taxon>
        <taxon>Hymenobacteraceae</taxon>
        <taxon>Adhaeribacter</taxon>
    </lineage>
</organism>
<dbReference type="SUPFAM" id="SSF63829">
    <property type="entry name" value="Calcium-dependent phosphotriesterase"/>
    <property type="match status" value="1"/>
</dbReference>
<gene>
    <name evidence="3" type="ORF">F0P94_04880</name>
</gene>
<dbReference type="InterPro" id="IPR045829">
    <property type="entry name" value="PKD_6"/>
</dbReference>
<feature type="signal peptide" evidence="1">
    <location>
        <begin position="1"/>
        <end position="18"/>
    </location>
</feature>
<evidence type="ECO:0000259" key="2">
    <source>
        <dbReference type="Pfam" id="PF19408"/>
    </source>
</evidence>
<protein>
    <submittedName>
        <fullName evidence="3">Gliding motility-associated C-terminal domain-containing protein</fullName>
    </submittedName>
</protein>
<dbReference type="Proteomes" id="UP000326570">
    <property type="component" value="Unassembled WGS sequence"/>
</dbReference>